<evidence type="ECO:0000256" key="6">
    <source>
        <dbReference type="PROSITE-ProRule" id="PRU00284"/>
    </source>
</evidence>
<proteinExistence type="predicted"/>
<accession>A0ABR8P3V8</accession>
<dbReference type="InterPro" id="IPR013655">
    <property type="entry name" value="PAS_fold_3"/>
</dbReference>
<reference evidence="11 12" key="1">
    <citation type="submission" date="2020-09" db="EMBL/GenBank/DDBJ databases">
        <title>Marinomonas sp. nov., isolated from the cysticercosis algae of Qingdao, China.</title>
        <authorList>
            <person name="Sun X."/>
        </authorList>
    </citation>
    <scope>NUCLEOTIDE SEQUENCE [LARGE SCALE GENOMIC DNA]</scope>
    <source>
        <strain evidence="11 12">SM2066</strain>
    </source>
</reference>
<dbReference type="Pfam" id="PF08447">
    <property type="entry name" value="PAS_3"/>
    <property type="match status" value="1"/>
</dbReference>
<keyword evidence="4" id="KW-0472">Membrane</keyword>
<evidence type="ECO:0000313" key="11">
    <source>
        <dbReference type="EMBL" id="MBD5772555.1"/>
    </source>
</evidence>
<dbReference type="PROSITE" id="PS50113">
    <property type="entry name" value="PAC"/>
    <property type="match status" value="1"/>
</dbReference>
<dbReference type="PROSITE" id="PS50111">
    <property type="entry name" value="CHEMOTAXIS_TRANSDUC_2"/>
    <property type="match status" value="1"/>
</dbReference>
<dbReference type="InterPro" id="IPR001610">
    <property type="entry name" value="PAC"/>
</dbReference>
<dbReference type="Pfam" id="PF00015">
    <property type="entry name" value="MCPsignal"/>
    <property type="match status" value="1"/>
</dbReference>
<dbReference type="PANTHER" id="PTHR32089:SF119">
    <property type="entry name" value="METHYL-ACCEPTING CHEMOTAXIS PROTEIN CTPL"/>
    <property type="match status" value="1"/>
</dbReference>
<dbReference type="SUPFAM" id="SSF55785">
    <property type="entry name" value="PYP-like sensor domain (PAS domain)"/>
    <property type="match status" value="1"/>
</dbReference>
<dbReference type="InterPro" id="IPR035965">
    <property type="entry name" value="PAS-like_dom_sf"/>
</dbReference>
<evidence type="ECO:0000256" key="1">
    <source>
        <dbReference type="ARBA" id="ARBA00004141"/>
    </source>
</evidence>
<organism evidence="11 12">
    <name type="scientific">Marinomonas colpomeniae</name>
    <dbReference type="NCBI Taxonomy" id="2774408"/>
    <lineage>
        <taxon>Bacteria</taxon>
        <taxon>Pseudomonadati</taxon>
        <taxon>Pseudomonadota</taxon>
        <taxon>Gammaproteobacteria</taxon>
        <taxon>Oceanospirillales</taxon>
        <taxon>Oceanospirillaceae</taxon>
        <taxon>Marinomonas</taxon>
    </lineage>
</organism>
<sequence length="342" mass="38415">MSFFNKSNVTTSLLTEVINGLNSGSVPFDSDTSYVKKSSPIYSLLETINQSLSKHYLDKTRLENDLQDALSNNSVLSDNLVELKKQLTSALQKNDSLSEKIQQIETGNADLQNDYHYLVQNQDAWNLAQTVISEGYWDLKVADNDPDSENSVISWSDKFRELIGYTKAEFPDGWDSYFAVAHPDDLDATMTAFGELMDSKDPTFQYVTDYRMKHKSGEFIWFREHGACLRDENGILLRVVGGARNISDEKIAEVAQAQEYEQVQSNYKQISHIVDVITKISTNTNLLALNAAIEAARAGEVGRGFAVVANEVKNLATQTQEATLQIQQMVDNNQKLMDKKKN</sequence>
<dbReference type="InterPro" id="IPR000700">
    <property type="entry name" value="PAS-assoc_C"/>
</dbReference>
<evidence type="ECO:0000256" key="3">
    <source>
        <dbReference type="ARBA" id="ARBA00022989"/>
    </source>
</evidence>
<evidence type="ECO:0000259" key="8">
    <source>
        <dbReference type="PROSITE" id="PS50111"/>
    </source>
</evidence>
<protein>
    <submittedName>
        <fullName evidence="11">PAS domain-containing protein</fullName>
    </submittedName>
</protein>
<evidence type="ECO:0000259" key="9">
    <source>
        <dbReference type="PROSITE" id="PS50112"/>
    </source>
</evidence>
<dbReference type="NCBIfam" id="TIGR00229">
    <property type="entry name" value="sensory_box"/>
    <property type="match status" value="1"/>
</dbReference>
<dbReference type="CDD" id="cd00130">
    <property type="entry name" value="PAS"/>
    <property type="match status" value="1"/>
</dbReference>
<keyword evidence="5 6" id="KW-0807">Transducer</keyword>
<evidence type="ECO:0000256" key="2">
    <source>
        <dbReference type="ARBA" id="ARBA00022692"/>
    </source>
</evidence>
<evidence type="ECO:0000256" key="5">
    <source>
        <dbReference type="ARBA" id="ARBA00023224"/>
    </source>
</evidence>
<dbReference type="SUPFAM" id="SSF58104">
    <property type="entry name" value="Methyl-accepting chemotaxis protein (MCP) signaling domain"/>
    <property type="match status" value="1"/>
</dbReference>
<evidence type="ECO:0000313" key="12">
    <source>
        <dbReference type="Proteomes" id="UP000604161"/>
    </source>
</evidence>
<name>A0ABR8P3V8_9GAMM</name>
<dbReference type="PANTHER" id="PTHR32089">
    <property type="entry name" value="METHYL-ACCEPTING CHEMOTAXIS PROTEIN MCPB"/>
    <property type="match status" value="1"/>
</dbReference>
<dbReference type="PROSITE" id="PS50112">
    <property type="entry name" value="PAS"/>
    <property type="match status" value="1"/>
</dbReference>
<dbReference type="Proteomes" id="UP000604161">
    <property type="component" value="Unassembled WGS sequence"/>
</dbReference>
<dbReference type="InterPro" id="IPR000014">
    <property type="entry name" value="PAS"/>
</dbReference>
<keyword evidence="7" id="KW-0175">Coiled coil</keyword>
<keyword evidence="2" id="KW-0812">Transmembrane</keyword>
<evidence type="ECO:0000256" key="4">
    <source>
        <dbReference type="ARBA" id="ARBA00023136"/>
    </source>
</evidence>
<keyword evidence="12" id="KW-1185">Reference proteome</keyword>
<feature type="domain" description="Methyl-accepting transducer" evidence="8">
    <location>
        <begin position="257"/>
        <end position="342"/>
    </location>
</feature>
<dbReference type="EMBL" id="JACYFC010000007">
    <property type="protein sequence ID" value="MBD5772555.1"/>
    <property type="molecule type" value="Genomic_DNA"/>
</dbReference>
<evidence type="ECO:0000259" key="10">
    <source>
        <dbReference type="PROSITE" id="PS50113"/>
    </source>
</evidence>
<comment type="subcellular location">
    <subcellularLocation>
        <location evidence="1">Membrane</location>
        <topology evidence="1">Multi-pass membrane protein</topology>
    </subcellularLocation>
</comment>
<dbReference type="RefSeq" id="WP_191595944.1">
    <property type="nucleotide sequence ID" value="NZ_JACYFC010000007.1"/>
</dbReference>
<comment type="caution">
    <text evidence="11">The sequence shown here is derived from an EMBL/GenBank/DDBJ whole genome shotgun (WGS) entry which is preliminary data.</text>
</comment>
<feature type="domain" description="PAC" evidence="10">
    <location>
        <begin position="206"/>
        <end position="258"/>
    </location>
</feature>
<dbReference type="Gene3D" id="3.30.450.20">
    <property type="entry name" value="PAS domain"/>
    <property type="match status" value="1"/>
</dbReference>
<dbReference type="SMART" id="SM00086">
    <property type="entry name" value="PAC"/>
    <property type="match status" value="1"/>
</dbReference>
<dbReference type="Gene3D" id="1.10.287.950">
    <property type="entry name" value="Methyl-accepting chemotaxis protein"/>
    <property type="match status" value="1"/>
</dbReference>
<evidence type="ECO:0000256" key="7">
    <source>
        <dbReference type="SAM" id="Coils"/>
    </source>
</evidence>
<feature type="coiled-coil region" evidence="7">
    <location>
        <begin position="59"/>
        <end position="114"/>
    </location>
</feature>
<gene>
    <name evidence="11" type="ORF">IF202_16090</name>
</gene>
<dbReference type="InterPro" id="IPR004089">
    <property type="entry name" value="MCPsignal_dom"/>
</dbReference>
<feature type="domain" description="PAS" evidence="9">
    <location>
        <begin position="147"/>
        <end position="200"/>
    </location>
</feature>
<keyword evidence="3" id="KW-1133">Transmembrane helix</keyword>